<dbReference type="EMBL" id="DF968333">
    <property type="protein sequence ID" value="GAP50381.1"/>
    <property type="molecule type" value="Genomic_DNA"/>
</dbReference>
<reference evidence="2" key="1">
    <citation type="journal article" date="2015" name="Genome Announc.">
        <title>Draft Genome Sequence of Thiostrepton-Producing Streptomyces azureus ATCC 14921.</title>
        <authorList>
            <person name="Sakihara K."/>
            <person name="Maeda J."/>
            <person name="Tashiro K."/>
            <person name="Fujino Y."/>
            <person name="Kuhara S."/>
            <person name="Ohshima T."/>
            <person name="Ogata S."/>
            <person name="Doi K."/>
        </authorList>
    </citation>
    <scope>NUCLEOTIDE SEQUENCE [LARGE SCALE GENOMIC DNA]</scope>
    <source>
        <strain evidence="2">ATCC14921</strain>
    </source>
</reference>
<sequence>MIPVEQQQEPTGAPRVRHTEREAQANLLAVLRLCMTEKLRCSEKTRRPSTATVSAVADVLDGGDFYPHEAIAAFAWPMLLQAGGLAQLTGGRLVPTTRGRAALTRPPHLTIPQLWQRWLNNSLLDEFSRIEEIKGQRSANVLTAAKPRRKLVGQALAGCAPGEWTSIDDLFAVMRAAGLDPVVHRSERALWKLYLEDPQYGSLGYDGYHGWSLLQGRYTLAVIFEYAATLGLIDIEYVPPAGARDDHRDNWGGDYLDQLSRYDGLSALRLNALGAHAVGLTDDYTPAQVAASTVPTGRVTVLANFDIVALDGLPSADTLLLDAFSDRKSDRVWTLTTASLLHALDRGHTLDELRDYLNQAASHPVPQTVTTLLDDTGRRTGRLRDTGQTHLIECADEALAALIISDRRLRVLCTRIGERHLAVSPDRLPAFRKAALALGYPLA</sequence>
<dbReference type="AlphaFoldDB" id="A0A0K8PR87"/>
<accession>A0A0K8PR87</accession>
<feature type="domain" description="Helicase XPB/Ssl2 N-terminal" evidence="1">
    <location>
        <begin position="321"/>
        <end position="412"/>
    </location>
</feature>
<proteinExistence type="predicted"/>
<organism evidence="2 3">
    <name type="scientific">Streptomyces azureus</name>
    <dbReference type="NCBI Taxonomy" id="146537"/>
    <lineage>
        <taxon>Bacteria</taxon>
        <taxon>Bacillati</taxon>
        <taxon>Actinomycetota</taxon>
        <taxon>Actinomycetes</taxon>
        <taxon>Kitasatosporales</taxon>
        <taxon>Streptomycetaceae</taxon>
        <taxon>Streptomyces</taxon>
    </lineage>
</organism>
<keyword evidence="3" id="KW-1185">Reference proteome</keyword>
<dbReference type="PATRIC" id="fig|146537.3.peg.5513"/>
<evidence type="ECO:0000313" key="3">
    <source>
        <dbReference type="Proteomes" id="UP000053859"/>
    </source>
</evidence>
<gene>
    <name evidence="2" type="ORF">SAZU_5238</name>
</gene>
<dbReference type="Pfam" id="PF13625">
    <property type="entry name" value="Helicase_C_3"/>
    <property type="match status" value="1"/>
</dbReference>
<evidence type="ECO:0000259" key="1">
    <source>
        <dbReference type="Pfam" id="PF13625"/>
    </source>
</evidence>
<dbReference type="InterPro" id="IPR032830">
    <property type="entry name" value="XPB/Ssl2_N"/>
</dbReference>
<name>A0A0K8PR87_STRAJ</name>
<dbReference type="RefSeq" id="WP_059420619.1">
    <property type="nucleotide sequence ID" value="NZ_DF968333.1"/>
</dbReference>
<protein>
    <recommendedName>
        <fullName evidence="1">Helicase XPB/Ssl2 N-terminal domain-containing protein</fullName>
    </recommendedName>
</protein>
<dbReference type="Proteomes" id="UP000053859">
    <property type="component" value="Unassembled WGS sequence"/>
</dbReference>
<evidence type="ECO:0000313" key="2">
    <source>
        <dbReference type="EMBL" id="GAP50381.1"/>
    </source>
</evidence>